<sequence>MRRAGGEAFHFCVLNIFKLHVRLFLNSFGVQASMGPSSRSSPNMQALSACFSSALEILQFVTKDFAQMSMLRYAQDSVTVMTAYAAIFLLKLLRSSNTMAALHEGAADEIYQTILRVSDAYMELSTVSAAHHARFLRNLVELDIHRAKQAEQDRRMQQQQHESPASMYRRPILPPTPTESHIHLPPPRNITLPPLVAPQYSHSTPRDQEYSATVPSRTNSTTNYGYPSPSPSNSGPSGPSQATPSGSSSIAGGSASPVAVSSESDVSYWKNMFRDLGFGEGLEPAYPNVVASGGNGNGASSAYRQDGTSMGGSANGGYHHDGSVYAPHGYSQHPHAVGSYMPPPPGFGP</sequence>
<protein>
    <submittedName>
        <fullName evidence="2">Uncharacterized protein</fullName>
    </submittedName>
</protein>
<name>A0AAD5URG9_9APHY</name>
<proteinExistence type="predicted"/>
<evidence type="ECO:0000256" key="1">
    <source>
        <dbReference type="SAM" id="MobiDB-lite"/>
    </source>
</evidence>
<reference evidence="2" key="1">
    <citation type="submission" date="2022-07" db="EMBL/GenBank/DDBJ databases">
        <title>Genome Sequence of Physisporinus lineatus.</title>
        <authorList>
            <person name="Buettner E."/>
        </authorList>
    </citation>
    <scope>NUCLEOTIDE SEQUENCE</scope>
    <source>
        <strain evidence="2">VT162</strain>
    </source>
</reference>
<dbReference type="EMBL" id="JANAWD010000798">
    <property type="protein sequence ID" value="KAJ3475796.1"/>
    <property type="molecule type" value="Genomic_DNA"/>
</dbReference>
<keyword evidence="3" id="KW-1185">Reference proteome</keyword>
<comment type="caution">
    <text evidence="2">The sequence shown here is derived from an EMBL/GenBank/DDBJ whole genome shotgun (WGS) entry which is preliminary data.</text>
</comment>
<organism evidence="2 3">
    <name type="scientific">Meripilus lineatus</name>
    <dbReference type="NCBI Taxonomy" id="2056292"/>
    <lineage>
        <taxon>Eukaryota</taxon>
        <taxon>Fungi</taxon>
        <taxon>Dikarya</taxon>
        <taxon>Basidiomycota</taxon>
        <taxon>Agaricomycotina</taxon>
        <taxon>Agaricomycetes</taxon>
        <taxon>Polyporales</taxon>
        <taxon>Meripilaceae</taxon>
        <taxon>Meripilus</taxon>
    </lineage>
</organism>
<feature type="compositionally biased region" description="Low complexity" evidence="1">
    <location>
        <begin position="220"/>
        <end position="258"/>
    </location>
</feature>
<evidence type="ECO:0000313" key="3">
    <source>
        <dbReference type="Proteomes" id="UP001212997"/>
    </source>
</evidence>
<feature type="region of interest" description="Disordered" evidence="1">
    <location>
        <begin position="149"/>
        <end position="258"/>
    </location>
</feature>
<gene>
    <name evidence="2" type="ORF">NLI96_g11602</name>
</gene>
<dbReference type="Proteomes" id="UP001212997">
    <property type="component" value="Unassembled WGS sequence"/>
</dbReference>
<dbReference type="CDD" id="cd12148">
    <property type="entry name" value="fungal_TF_MHR"/>
    <property type="match status" value="1"/>
</dbReference>
<dbReference type="AlphaFoldDB" id="A0AAD5URG9"/>
<evidence type="ECO:0000313" key="2">
    <source>
        <dbReference type="EMBL" id="KAJ3475796.1"/>
    </source>
</evidence>
<accession>A0AAD5URG9</accession>
<feature type="compositionally biased region" description="Polar residues" evidence="1">
    <location>
        <begin position="210"/>
        <end position="219"/>
    </location>
</feature>
<feature type="region of interest" description="Disordered" evidence="1">
    <location>
        <begin position="300"/>
        <end position="349"/>
    </location>
</feature>